<evidence type="ECO:0000256" key="3">
    <source>
        <dbReference type="SAM" id="SignalP"/>
    </source>
</evidence>
<accession>A0A5B8YCC0</accession>
<keyword evidence="6" id="KW-1185">Reference proteome</keyword>
<dbReference type="Pfam" id="PF00149">
    <property type="entry name" value="Metallophos"/>
    <property type="match status" value="1"/>
</dbReference>
<dbReference type="Gene3D" id="3.60.21.10">
    <property type="match status" value="1"/>
</dbReference>
<organism evidence="5 6">
    <name type="scientific">Persicimonas caeni</name>
    <dbReference type="NCBI Taxonomy" id="2292766"/>
    <lineage>
        <taxon>Bacteria</taxon>
        <taxon>Deltaproteobacteria</taxon>
        <taxon>Bradymonadales</taxon>
        <taxon>Bradymonadaceae</taxon>
        <taxon>Persicimonas</taxon>
    </lineage>
</organism>
<protein>
    <recommendedName>
        <fullName evidence="4">Calcineurin-like phosphoesterase domain-containing protein</fullName>
    </recommendedName>
</protein>
<feature type="region of interest" description="Disordered" evidence="2">
    <location>
        <begin position="53"/>
        <end position="74"/>
    </location>
</feature>
<feature type="compositionally biased region" description="Basic and acidic residues" evidence="2">
    <location>
        <begin position="359"/>
        <end position="376"/>
    </location>
</feature>
<feature type="compositionally biased region" description="Low complexity" evidence="2">
    <location>
        <begin position="53"/>
        <end position="69"/>
    </location>
</feature>
<evidence type="ECO:0000256" key="1">
    <source>
        <dbReference type="ARBA" id="ARBA00022729"/>
    </source>
</evidence>
<dbReference type="RefSeq" id="WP_141200430.1">
    <property type="nucleotide sequence ID" value="NZ_CP041186.1"/>
</dbReference>
<keyword evidence="1 3" id="KW-0732">Signal</keyword>
<gene>
    <name evidence="5" type="ORF">FIV42_25525</name>
</gene>
<dbReference type="GO" id="GO:0003993">
    <property type="term" value="F:acid phosphatase activity"/>
    <property type="evidence" value="ECO:0007669"/>
    <property type="project" value="InterPro"/>
</dbReference>
<feature type="region of interest" description="Disordered" evidence="2">
    <location>
        <begin position="344"/>
        <end position="376"/>
    </location>
</feature>
<dbReference type="OrthoDB" id="651281at2"/>
<name>A0A4Y6Q0H0_PERCE</name>
<feature type="signal peptide" evidence="3">
    <location>
        <begin position="1"/>
        <end position="22"/>
    </location>
</feature>
<proteinExistence type="predicted"/>
<evidence type="ECO:0000256" key="2">
    <source>
        <dbReference type="SAM" id="MobiDB-lite"/>
    </source>
</evidence>
<dbReference type="InterPro" id="IPR039331">
    <property type="entry name" value="PAPs-like"/>
</dbReference>
<evidence type="ECO:0000313" key="5">
    <source>
        <dbReference type="EMBL" id="QDG53980.1"/>
    </source>
</evidence>
<feature type="chain" id="PRO_5030106807" description="Calcineurin-like phosphoesterase domain-containing protein" evidence="3">
    <location>
        <begin position="23"/>
        <end position="376"/>
    </location>
</feature>
<dbReference type="EMBL" id="CP041186">
    <property type="protein sequence ID" value="QDG53980.1"/>
    <property type="molecule type" value="Genomic_DNA"/>
</dbReference>
<sequence>MLLSAPLIALMRKLLLTLITTALVTGALSVACTKAAGPPKPDDGDKLIAQTQTTSAPAAKTPAPAVEAPSEPDDSARSIRIAVVSDLNGSYGSTHYRDEVHGAVRWLVDDIRPDAVLSTGDMVAGQKRGLDYEAMWAGFHAAVTRPLARAGIPFMVTPGNHDASAGAVFMEERITFVEQWKRHRPKVRFVDDAFYPLYYAFEIGPALFISLDATVTGPIDAAQRRWLRGVLERHRDKKAKVVFGHVPLYPFSEERKTEILGDTALEELFAEHDVDLMLSGHHHAYYPGRRDELRLVSMACLGSGPRTLVGTDHTSEKSVAVVDISPDGEIVVEAYEASEHRKIERSGLPESLGSGGQKIWRDDVERHVNRKGREGR</sequence>
<dbReference type="PANTHER" id="PTHR22953:SF153">
    <property type="entry name" value="PURPLE ACID PHOSPHATASE"/>
    <property type="match status" value="1"/>
</dbReference>
<evidence type="ECO:0000259" key="4">
    <source>
        <dbReference type="Pfam" id="PF00149"/>
    </source>
</evidence>
<dbReference type="Proteomes" id="UP000315995">
    <property type="component" value="Chromosome"/>
</dbReference>
<dbReference type="InterPro" id="IPR004843">
    <property type="entry name" value="Calcineurin-like_PHP"/>
</dbReference>
<dbReference type="InterPro" id="IPR029052">
    <property type="entry name" value="Metallo-depent_PP-like"/>
</dbReference>
<evidence type="ECO:0000313" key="6">
    <source>
        <dbReference type="Proteomes" id="UP000315995"/>
    </source>
</evidence>
<dbReference type="PANTHER" id="PTHR22953">
    <property type="entry name" value="ACID PHOSPHATASE RELATED"/>
    <property type="match status" value="1"/>
</dbReference>
<feature type="domain" description="Calcineurin-like phosphoesterase" evidence="4">
    <location>
        <begin position="79"/>
        <end position="285"/>
    </location>
</feature>
<accession>A0A4Y6Q0H0</accession>
<dbReference type="SUPFAM" id="SSF56300">
    <property type="entry name" value="Metallo-dependent phosphatases"/>
    <property type="match status" value="1"/>
</dbReference>
<reference evidence="5 6" key="1">
    <citation type="submission" date="2019-06" db="EMBL/GenBank/DDBJ databases">
        <title>Persicimonas caeni gen. nov., sp. nov., a predatory bacterium isolated from solar saltern.</title>
        <authorList>
            <person name="Wang S."/>
        </authorList>
    </citation>
    <scope>NUCLEOTIDE SEQUENCE [LARGE SCALE GENOMIC DNA]</scope>
    <source>
        <strain evidence="5 6">YN101</strain>
    </source>
</reference>
<dbReference type="AlphaFoldDB" id="A0A4Y6Q0H0"/>